<proteinExistence type="predicted"/>
<dbReference type="AlphaFoldDB" id="A0AA90ZAZ6"/>
<reference evidence="1 2" key="1">
    <citation type="submission" date="2023-07" db="EMBL/GenBank/DDBJ databases">
        <title>Genomic Encyclopedia of Type Strains, Phase IV (KMG-IV): sequencing the most valuable type-strain genomes for metagenomic binning, comparative biology and taxonomic classification.</title>
        <authorList>
            <person name="Goeker M."/>
        </authorList>
    </citation>
    <scope>NUCLEOTIDE SEQUENCE [LARGE SCALE GENOMIC DNA]</scope>
    <source>
        <strain evidence="1 2">DSM 17273</strain>
    </source>
</reference>
<sequence>MNKIDISEVPWSELSDKDKKDRISALEILRAMRQGELLSSVTQVLGKTEEFAIKHLGKSLIKSDGRWVASDTDNIQAEMQIYESDKGYTTIIITNSEDRSLLGRYFAYVHIALDSGEPSVLDEFKDVVIVDAKGKQHKLETDLATLYEIDDAMVEPEFFEIYKY</sequence>
<name>A0AA90ZAZ6_9EURY</name>
<dbReference type="EMBL" id="JAVDQI010000001">
    <property type="protein sequence ID" value="MDR6221573.1"/>
    <property type="molecule type" value="Genomic_DNA"/>
</dbReference>
<accession>A0AA90ZAZ6</accession>
<keyword evidence="2" id="KW-1185">Reference proteome</keyword>
<evidence type="ECO:0000313" key="2">
    <source>
        <dbReference type="Proteomes" id="UP001185015"/>
    </source>
</evidence>
<protein>
    <submittedName>
        <fullName evidence="1">Uncharacterized protein</fullName>
    </submittedName>
</protein>
<comment type="caution">
    <text evidence="1">The sequence shown here is derived from an EMBL/GenBank/DDBJ whole genome shotgun (WGS) entry which is preliminary data.</text>
</comment>
<evidence type="ECO:0000313" key="1">
    <source>
        <dbReference type="EMBL" id="MDR6221573.1"/>
    </source>
</evidence>
<gene>
    <name evidence="1" type="ORF">J2750_000005</name>
</gene>
<dbReference type="RefSeq" id="WP_270096605.1">
    <property type="nucleotide sequence ID" value="NZ_JAQFFK010000003.1"/>
</dbReference>
<dbReference type="Proteomes" id="UP001185015">
    <property type="component" value="Unassembled WGS sequence"/>
</dbReference>
<organism evidence="1 2">
    <name type="scientific">Methanococcoides alaskense</name>
    <dbReference type="NCBI Taxonomy" id="325778"/>
    <lineage>
        <taxon>Archaea</taxon>
        <taxon>Methanobacteriati</taxon>
        <taxon>Methanobacteriota</taxon>
        <taxon>Stenosarchaea group</taxon>
        <taxon>Methanomicrobia</taxon>
        <taxon>Methanosarcinales</taxon>
        <taxon>Methanosarcinaceae</taxon>
        <taxon>Methanococcoides</taxon>
    </lineage>
</organism>